<keyword evidence="3" id="KW-1185">Reference proteome</keyword>
<name>A0ABY4YQ25_9MICO</name>
<evidence type="ECO:0000259" key="1">
    <source>
        <dbReference type="Pfam" id="PF12728"/>
    </source>
</evidence>
<dbReference type="EMBL" id="CP099489">
    <property type="protein sequence ID" value="USQ78709.1"/>
    <property type="molecule type" value="Genomic_DNA"/>
</dbReference>
<reference evidence="2" key="1">
    <citation type="submission" date="2022-06" db="EMBL/GenBank/DDBJ databases">
        <title>Ornithinimicrobium HY1793.</title>
        <authorList>
            <person name="Huang Y."/>
        </authorList>
    </citation>
    <scope>NUCLEOTIDE SEQUENCE</scope>
    <source>
        <strain evidence="2">HY1793</strain>
    </source>
</reference>
<sequence>MESRFLTLTDVAETLNVSMAQTKALVRSGALPALKIGGRGVWRVEASMLEDYIQRMYAQTRESIAQLGDEVDAGPSTDDNDDL</sequence>
<accession>A0ABY4YQ25</accession>
<proteinExistence type="predicted"/>
<dbReference type="InterPro" id="IPR041657">
    <property type="entry name" value="HTH_17"/>
</dbReference>
<dbReference type="Proteomes" id="UP001056455">
    <property type="component" value="Chromosome"/>
</dbReference>
<dbReference type="RefSeq" id="WP_252591505.1">
    <property type="nucleotide sequence ID" value="NZ_CP099489.1"/>
</dbReference>
<evidence type="ECO:0000313" key="2">
    <source>
        <dbReference type="EMBL" id="USQ78709.1"/>
    </source>
</evidence>
<organism evidence="2 3">
    <name type="scientific">Ornithinimicrobium faecis</name>
    <dbReference type="NCBI Taxonomy" id="2934158"/>
    <lineage>
        <taxon>Bacteria</taxon>
        <taxon>Bacillati</taxon>
        <taxon>Actinomycetota</taxon>
        <taxon>Actinomycetes</taxon>
        <taxon>Micrococcales</taxon>
        <taxon>Ornithinimicrobiaceae</taxon>
        <taxon>Ornithinimicrobium</taxon>
    </lineage>
</organism>
<dbReference type="Pfam" id="PF12728">
    <property type="entry name" value="HTH_17"/>
    <property type="match status" value="1"/>
</dbReference>
<gene>
    <name evidence="2" type="ORF">NF556_13865</name>
</gene>
<evidence type="ECO:0000313" key="3">
    <source>
        <dbReference type="Proteomes" id="UP001056455"/>
    </source>
</evidence>
<feature type="domain" description="Helix-turn-helix" evidence="1">
    <location>
        <begin position="5"/>
        <end position="55"/>
    </location>
</feature>
<protein>
    <submittedName>
        <fullName evidence="2">Helix-turn-helix domain-containing protein</fullName>
    </submittedName>
</protein>